<accession>A0A7H8RBC6</accession>
<reference evidence="7" key="1">
    <citation type="submission" date="2020-06" db="EMBL/GenBank/DDBJ databases">
        <title>A chromosome-scale genome assembly of Talaromyces rugulosus W13939.</title>
        <authorList>
            <person name="Wang B."/>
            <person name="Guo L."/>
            <person name="Ye K."/>
            <person name="Wang L."/>
        </authorList>
    </citation>
    <scope>NUCLEOTIDE SEQUENCE [LARGE SCALE GENOMIC DNA]</scope>
    <source>
        <strain evidence="7">W13939</strain>
    </source>
</reference>
<keyword evidence="3" id="KW-0804">Transcription</keyword>
<dbReference type="AlphaFoldDB" id="A0A7H8RBC6"/>
<gene>
    <name evidence="6" type="ORF">TRUGW13939_10940</name>
</gene>
<dbReference type="GO" id="GO:0003677">
    <property type="term" value="F:DNA binding"/>
    <property type="evidence" value="ECO:0007669"/>
    <property type="project" value="InterPro"/>
</dbReference>
<comment type="subcellular location">
    <subcellularLocation>
        <location evidence="1">Nucleus</location>
    </subcellularLocation>
</comment>
<name>A0A7H8RBC6_TALRU</name>
<dbReference type="GO" id="GO:0006351">
    <property type="term" value="P:DNA-templated transcription"/>
    <property type="evidence" value="ECO:0007669"/>
    <property type="project" value="InterPro"/>
</dbReference>
<keyword evidence="7" id="KW-1185">Reference proteome</keyword>
<dbReference type="InterPro" id="IPR007219">
    <property type="entry name" value="XnlR_reg_dom"/>
</dbReference>
<protein>
    <recommendedName>
        <fullName evidence="5">Xylanolytic transcriptional activator regulatory domain-containing protein</fullName>
    </recommendedName>
</protein>
<keyword evidence="2" id="KW-0805">Transcription regulation</keyword>
<dbReference type="GO" id="GO:0008270">
    <property type="term" value="F:zinc ion binding"/>
    <property type="evidence" value="ECO:0007669"/>
    <property type="project" value="InterPro"/>
</dbReference>
<keyword evidence="4" id="KW-0539">Nucleus</keyword>
<evidence type="ECO:0000256" key="2">
    <source>
        <dbReference type="ARBA" id="ARBA00023015"/>
    </source>
</evidence>
<dbReference type="Proteomes" id="UP000509510">
    <property type="component" value="Chromosome VI"/>
</dbReference>
<evidence type="ECO:0000256" key="3">
    <source>
        <dbReference type="ARBA" id="ARBA00023163"/>
    </source>
</evidence>
<proteinExistence type="predicted"/>
<evidence type="ECO:0000259" key="5">
    <source>
        <dbReference type="SMART" id="SM00906"/>
    </source>
</evidence>
<dbReference type="RefSeq" id="XP_035349943.1">
    <property type="nucleotide sequence ID" value="XM_035494050.1"/>
</dbReference>
<evidence type="ECO:0000256" key="1">
    <source>
        <dbReference type="ARBA" id="ARBA00004123"/>
    </source>
</evidence>
<dbReference type="GO" id="GO:0005634">
    <property type="term" value="C:nucleus"/>
    <property type="evidence" value="ECO:0007669"/>
    <property type="project" value="UniProtKB-SubCell"/>
</dbReference>
<dbReference type="PANTHER" id="PTHR31001">
    <property type="entry name" value="UNCHARACTERIZED TRANSCRIPTIONAL REGULATORY PROTEIN"/>
    <property type="match status" value="1"/>
</dbReference>
<organism evidence="6 7">
    <name type="scientific">Talaromyces rugulosus</name>
    <name type="common">Penicillium rugulosum</name>
    <dbReference type="NCBI Taxonomy" id="121627"/>
    <lineage>
        <taxon>Eukaryota</taxon>
        <taxon>Fungi</taxon>
        <taxon>Dikarya</taxon>
        <taxon>Ascomycota</taxon>
        <taxon>Pezizomycotina</taxon>
        <taxon>Eurotiomycetes</taxon>
        <taxon>Eurotiomycetidae</taxon>
        <taxon>Eurotiales</taxon>
        <taxon>Trichocomaceae</taxon>
        <taxon>Talaromyces</taxon>
        <taxon>Talaromyces sect. Islandici</taxon>
    </lineage>
</organism>
<dbReference type="KEGG" id="trg:TRUGW13939_10940"/>
<dbReference type="InterPro" id="IPR050613">
    <property type="entry name" value="Sec_Metabolite_Reg"/>
</dbReference>
<sequence length="558" mass="63732">MLVPAARNPSTEKSDINAVTDSRKSRSFIGAGIYAARRSPLWGDLSKELPLESTLGQISEPETPYGTSSILWGLSDYRSLRSYHPGSSRILQLWQIFLDNVHPLSKIIHSPSIQRQIIAATLNLDGVSRGLEALMFVIYLSAVNSLKPSECESILGERRDILHKRYLSATKQAFVNCECLKSCSFIVLQSLTLYLLCMRQYHDHKSSWLLTGLAVRSAQRMGLHKDNMPSRIPSFESEMRLRLWWQILLLDSRAAQLSGLSMDSQTRTYFDSRRPLNVNDSDLYPEMSVLPPDVESHATEMIFCLVIYEGARFTNSQALSECTDEKVMDEFILFLRSKFLRFCEKAIPIHLLTHHVTQSVVAQTSIKGLQARKRNNKLDLTRSDREALLGWNVDVIECMNSIYSTEILQPYLWFLHGTFPFEPFVSVLLELQRSVDGHLIDRGWNAIDGVYNTFVGTDWLPCTHSNDSLYCAVGKLALKAWETQSTRREPMPSWVSQLREKQRGNNNVNAQNEHSHAINADEVTQWSRFVGNDEDIIGDLDIDWAYWTQSLEGKQNFW</sequence>
<dbReference type="Pfam" id="PF04082">
    <property type="entry name" value="Fungal_trans"/>
    <property type="match status" value="1"/>
</dbReference>
<dbReference type="CDD" id="cd12148">
    <property type="entry name" value="fungal_TF_MHR"/>
    <property type="match status" value="1"/>
</dbReference>
<evidence type="ECO:0000313" key="7">
    <source>
        <dbReference type="Proteomes" id="UP000509510"/>
    </source>
</evidence>
<evidence type="ECO:0000256" key="4">
    <source>
        <dbReference type="ARBA" id="ARBA00023242"/>
    </source>
</evidence>
<dbReference type="SMART" id="SM00906">
    <property type="entry name" value="Fungal_trans"/>
    <property type="match status" value="1"/>
</dbReference>
<dbReference type="PANTHER" id="PTHR31001:SF85">
    <property type="entry name" value="ZN(II)2CYS6 TRANSCRIPTION FACTOR (EUROFUNG)"/>
    <property type="match status" value="1"/>
</dbReference>
<evidence type="ECO:0000313" key="6">
    <source>
        <dbReference type="EMBL" id="QKX63769.1"/>
    </source>
</evidence>
<feature type="domain" description="Xylanolytic transcriptional activator regulatory" evidence="5">
    <location>
        <begin position="207"/>
        <end position="281"/>
    </location>
</feature>
<dbReference type="OrthoDB" id="4523251at2759"/>
<dbReference type="EMBL" id="CP055903">
    <property type="protein sequence ID" value="QKX63769.1"/>
    <property type="molecule type" value="Genomic_DNA"/>
</dbReference>
<dbReference type="GeneID" id="55998419"/>